<evidence type="ECO:0000259" key="1">
    <source>
        <dbReference type="Pfam" id="PF13340"/>
    </source>
</evidence>
<feature type="domain" description="Insertion element IS402-like" evidence="1">
    <location>
        <begin position="3"/>
        <end position="73"/>
    </location>
</feature>
<evidence type="ECO:0000313" key="3">
    <source>
        <dbReference type="Proteomes" id="UP000316238"/>
    </source>
</evidence>
<dbReference type="AlphaFoldDB" id="A0A521G530"/>
<dbReference type="PANTHER" id="PTHR46637:SF1">
    <property type="entry name" value="BLL5188 PROTEIN"/>
    <property type="match status" value="1"/>
</dbReference>
<sequence>MEITQEQYEKIADSLPRQRGNITIDNLTMLNAMLHVLELGYKWREIPSIFGNWHSIYTRMSRWSKNSVLDRIFARLQHEQILHVNTAAFSLDSTVIKVHPDGTGALDLLHK</sequence>
<dbReference type="Proteomes" id="UP000316238">
    <property type="component" value="Unassembled WGS sequence"/>
</dbReference>
<dbReference type="Pfam" id="PF13340">
    <property type="entry name" value="DUF4096"/>
    <property type="match status" value="1"/>
</dbReference>
<accession>A0A521G530</accession>
<organism evidence="2 3">
    <name type="scientific">Candidatus Electronema aureum</name>
    <dbReference type="NCBI Taxonomy" id="2005002"/>
    <lineage>
        <taxon>Bacteria</taxon>
        <taxon>Pseudomonadati</taxon>
        <taxon>Thermodesulfobacteriota</taxon>
        <taxon>Desulfobulbia</taxon>
        <taxon>Desulfobulbales</taxon>
        <taxon>Desulfobulbaceae</taxon>
        <taxon>Candidatus Electronema</taxon>
    </lineage>
</organism>
<evidence type="ECO:0000313" key="2">
    <source>
        <dbReference type="EMBL" id="TAA75991.1"/>
    </source>
</evidence>
<name>A0A521G530_9BACT</name>
<dbReference type="InterPro" id="IPR025161">
    <property type="entry name" value="IS402-like_dom"/>
</dbReference>
<keyword evidence="3" id="KW-1185">Reference proteome</keyword>
<dbReference type="PANTHER" id="PTHR46637">
    <property type="entry name" value="TIS1421-TRANSPOSASE PROTEIN A"/>
    <property type="match status" value="1"/>
</dbReference>
<gene>
    <name evidence="2" type="ORF">CDV28_102114</name>
</gene>
<protein>
    <submittedName>
        <fullName evidence="2">Transposase of IS4/5 family (DUF4096)</fullName>
    </submittedName>
</protein>
<dbReference type="EMBL" id="NQJD01000002">
    <property type="protein sequence ID" value="TAA75991.1"/>
    <property type="molecule type" value="Genomic_DNA"/>
</dbReference>
<comment type="caution">
    <text evidence="2">The sequence shown here is derived from an EMBL/GenBank/DDBJ whole genome shotgun (WGS) entry which is preliminary data.</text>
</comment>
<proteinExistence type="predicted"/>
<dbReference type="InterPro" id="IPR052909">
    <property type="entry name" value="Transposase_6_like"/>
</dbReference>
<reference evidence="2" key="1">
    <citation type="submission" date="2017-07" db="EMBL/GenBank/DDBJ databases">
        <title>The cable genome - Insights into the physiology and evolution of filamentous bacteria capable of sulfide oxidation via long distance electron transfer.</title>
        <authorList>
            <person name="Thorup C."/>
            <person name="Bjerg J.T."/>
            <person name="Schreiber L."/>
            <person name="Nielsen L.P."/>
            <person name="Kjeldsen K.U."/>
            <person name="Boesen T."/>
            <person name="Boggild A."/>
            <person name="Meysman F."/>
            <person name="Geelhoed J."/>
            <person name="Schramm A."/>
        </authorList>
    </citation>
    <scope>NUCLEOTIDE SEQUENCE [LARGE SCALE GENOMIC DNA]</scope>
    <source>
        <strain evidence="2">GS</strain>
    </source>
</reference>